<dbReference type="SMART" id="SM00244">
    <property type="entry name" value="PHB"/>
    <property type="match status" value="1"/>
</dbReference>
<sequence length="286" mass="31981">MRDIIIFLLFGAIVLASIFGDRFLLYFFKILGGSGMAPSIIVLAVLIVIFLASAIKILPEYERGVIFRLGRVIGAKGPGIIILIPFIDKIVRVSLRVITMDVPTQDVITKDNVSVKVDAVVYFRVVDPVKAIVNVEDFIYATSQISQTTLRSVCGQAELDELLSQREKLNIKLQEIIDKETDAWGVKVVSVELKRIDLPEELVKAMARQAEAERERRAKIIAAEAEYQAAQKLVEAAQLLAKQPIAMQLRYLETLNTIGQKNAKTIVFPFPTELMSFFESLNTKNQ</sequence>
<dbReference type="PRINTS" id="PR00721">
    <property type="entry name" value="STOMATIN"/>
</dbReference>
<comment type="subcellular location">
    <subcellularLocation>
        <location evidence="1">Membrane</location>
        <topology evidence="1">Single-pass membrane protein</topology>
    </subcellularLocation>
</comment>
<evidence type="ECO:0000256" key="3">
    <source>
        <dbReference type="SAM" id="Phobius"/>
    </source>
</evidence>
<organism evidence="5 6">
    <name type="scientific">Persephonella hydrogeniphila</name>
    <dbReference type="NCBI Taxonomy" id="198703"/>
    <lineage>
        <taxon>Bacteria</taxon>
        <taxon>Pseudomonadati</taxon>
        <taxon>Aquificota</taxon>
        <taxon>Aquificia</taxon>
        <taxon>Aquificales</taxon>
        <taxon>Hydrogenothermaceae</taxon>
        <taxon>Persephonella</taxon>
    </lineage>
</organism>
<feature type="transmembrane region" description="Helical" evidence="3">
    <location>
        <begin position="36"/>
        <end position="58"/>
    </location>
</feature>
<dbReference type="Pfam" id="PF01145">
    <property type="entry name" value="Band_7"/>
    <property type="match status" value="1"/>
</dbReference>
<dbReference type="CDD" id="cd08826">
    <property type="entry name" value="SPFH_eoslipins_u1"/>
    <property type="match status" value="1"/>
</dbReference>
<dbReference type="InterPro" id="IPR001972">
    <property type="entry name" value="Stomatin_HflK_fam"/>
</dbReference>
<dbReference type="InterPro" id="IPR001107">
    <property type="entry name" value="Band_7"/>
</dbReference>
<keyword evidence="6" id="KW-1185">Reference proteome</keyword>
<keyword evidence="3" id="KW-1133">Transmembrane helix</keyword>
<dbReference type="FunFam" id="3.30.479.30:FF:000004">
    <property type="entry name" value="Putative membrane protease family, stomatin"/>
    <property type="match status" value="1"/>
</dbReference>
<comment type="similarity">
    <text evidence="2">Belongs to the band 7/mec-2 family.</text>
</comment>
<keyword evidence="3" id="KW-0472">Membrane</keyword>
<gene>
    <name evidence="5" type="ORF">SAMN06265182_1203</name>
</gene>
<evidence type="ECO:0000313" key="5">
    <source>
        <dbReference type="EMBL" id="SNZ08188.1"/>
    </source>
</evidence>
<dbReference type="AlphaFoldDB" id="A0A285NFY7"/>
<dbReference type="PANTHER" id="PTHR10264">
    <property type="entry name" value="BAND 7 PROTEIN-RELATED"/>
    <property type="match status" value="1"/>
</dbReference>
<dbReference type="GO" id="GO:0005886">
    <property type="term" value="C:plasma membrane"/>
    <property type="evidence" value="ECO:0007669"/>
    <property type="project" value="InterPro"/>
</dbReference>
<evidence type="ECO:0000256" key="1">
    <source>
        <dbReference type="ARBA" id="ARBA00004167"/>
    </source>
</evidence>
<keyword evidence="3" id="KW-0812">Transmembrane</keyword>
<feature type="domain" description="Band 7" evidence="4">
    <location>
        <begin position="53"/>
        <end position="210"/>
    </location>
</feature>
<dbReference type="PANTHER" id="PTHR10264:SF19">
    <property type="entry name" value="AT06885P-RELATED"/>
    <property type="match status" value="1"/>
</dbReference>
<accession>A0A285NFY7</accession>
<dbReference type="InterPro" id="IPR043202">
    <property type="entry name" value="Band-7_stomatin-like"/>
</dbReference>
<dbReference type="GO" id="GO:0098552">
    <property type="term" value="C:side of membrane"/>
    <property type="evidence" value="ECO:0007669"/>
    <property type="project" value="UniProtKB-ARBA"/>
</dbReference>
<proteinExistence type="inferred from homology"/>
<dbReference type="InterPro" id="IPR036013">
    <property type="entry name" value="Band_7/SPFH_dom_sf"/>
</dbReference>
<dbReference type="Gene3D" id="3.30.479.30">
    <property type="entry name" value="Band 7 domain"/>
    <property type="match status" value="1"/>
</dbReference>
<reference evidence="6" key="1">
    <citation type="submission" date="2017-09" db="EMBL/GenBank/DDBJ databases">
        <authorList>
            <person name="Varghese N."/>
            <person name="Submissions S."/>
        </authorList>
    </citation>
    <scope>NUCLEOTIDE SEQUENCE [LARGE SCALE GENOMIC DNA]</scope>
    <source>
        <strain evidence="6">DSM 15103</strain>
    </source>
</reference>
<protein>
    <submittedName>
        <fullName evidence="5">SPFH domain, Band 7 family protein</fullName>
    </submittedName>
</protein>
<evidence type="ECO:0000256" key="2">
    <source>
        <dbReference type="ARBA" id="ARBA00008164"/>
    </source>
</evidence>
<dbReference type="Proteomes" id="UP000219036">
    <property type="component" value="Unassembled WGS sequence"/>
</dbReference>
<name>A0A285NFY7_9AQUI</name>
<dbReference type="SUPFAM" id="SSF117892">
    <property type="entry name" value="Band 7/SPFH domain"/>
    <property type="match status" value="1"/>
</dbReference>
<dbReference type="Gene3D" id="6.10.250.2090">
    <property type="match status" value="1"/>
</dbReference>
<evidence type="ECO:0000313" key="6">
    <source>
        <dbReference type="Proteomes" id="UP000219036"/>
    </source>
</evidence>
<dbReference type="EMBL" id="OBEI01000004">
    <property type="protein sequence ID" value="SNZ08188.1"/>
    <property type="molecule type" value="Genomic_DNA"/>
</dbReference>
<evidence type="ECO:0000259" key="4">
    <source>
        <dbReference type="SMART" id="SM00244"/>
    </source>
</evidence>